<evidence type="ECO:0008006" key="3">
    <source>
        <dbReference type="Google" id="ProtNLM"/>
    </source>
</evidence>
<dbReference type="Proteomes" id="UP001338125">
    <property type="component" value="Unassembled WGS sequence"/>
</dbReference>
<dbReference type="Pfam" id="PF13671">
    <property type="entry name" value="AAA_33"/>
    <property type="match status" value="1"/>
</dbReference>
<protein>
    <recommendedName>
        <fullName evidence="3">ATP-binding protein</fullName>
    </recommendedName>
</protein>
<dbReference type="PANTHER" id="PTHR37807">
    <property type="entry name" value="OS07G0160300 PROTEIN"/>
    <property type="match status" value="1"/>
</dbReference>
<dbReference type="EMBL" id="JAVFKD010000010">
    <property type="protein sequence ID" value="KAK5994472.1"/>
    <property type="molecule type" value="Genomic_DNA"/>
</dbReference>
<dbReference type="InterPro" id="IPR027417">
    <property type="entry name" value="P-loop_NTPase"/>
</dbReference>
<sequence length="186" mass="21009">MSGAPGSGKSTTAELLRPSIVGAVVIDHDIIRSTILIEDGISFDQAASIAYRLQWALAEAMVKQELSVIVDSICNYQEILDTGIKLAETYNCDYWYIECRAHVHDMDLLDERLRKRVPLRSQRTGVDQPPLDARGTRHVEDSRATFTKWIEHPCRPDDNRVNVIVVDSAGNSEENRDYILKQIFHG</sequence>
<dbReference type="SUPFAM" id="SSF52540">
    <property type="entry name" value="P-loop containing nucleoside triphosphate hydrolases"/>
    <property type="match status" value="1"/>
</dbReference>
<accession>A0ABR0SRC6</accession>
<dbReference type="PANTHER" id="PTHR37807:SF3">
    <property type="entry name" value="OS07G0160300 PROTEIN"/>
    <property type="match status" value="1"/>
</dbReference>
<evidence type="ECO:0000313" key="1">
    <source>
        <dbReference type="EMBL" id="KAK5994472.1"/>
    </source>
</evidence>
<comment type="caution">
    <text evidence="1">The sequence shown here is derived from an EMBL/GenBank/DDBJ whole genome shotgun (WGS) entry which is preliminary data.</text>
</comment>
<name>A0ABR0SRC6_9HYPO</name>
<gene>
    <name evidence="1" type="ORF">PT974_04947</name>
</gene>
<keyword evidence="2" id="KW-1185">Reference proteome</keyword>
<organism evidence="1 2">
    <name type="scientific">Cladobotryum mycophilum</name>
    <dbReference type="NCBI Taxonomy" id="491253"/>
    <lineage>
        <taxon>Eukaryota</taxon>
        <taxon>Fungi</taxon>
        <taxon>Dikarya</taxon>
        <taxon>Ascomycota</taxon>
        <taxon>Pezizomycotina</taxon>
        <taxon>Sordariomycetes</taxon>
        <taxon>Hypocreomycetidae</taxon>
        <taxon>Hypocreales</taxon>
        <taxon>Hypocreaceae</taxon>
        <taxon>Cladobotryum</taxon>
    </lineage>
</organism>
<dbReference type="Gene3D" id="3.40.50.300">
    <property type="entry name" value="P-loop containing nucleotide triphosphate hydrolases"/>
    <property type="match status" value="1"/>
</dbReference>
<proteinExistence type="predicted"/>
<reference evidence="1 2" key="1">
    <citation type="submission" date="2024-01" db="EMBL/GenBank/DDBJ databases">
        <title>Complete genome of Cladobotryum mycophilum ATHUM6906.</title>
        <authorList>
            <person name="Christinaki A.C."/>
            <person name="Myridakis A.I."/>
            <person name="Kouvelis V.N."/>
        </authorList>
    </citation>
    <scope>NUCLEOTIDE SEQUENCE [LARGE SCALE GENOMIC DNA]</scope>
    <source>
        <strain evidence="1 2">ATHUM6906</strain>
    </source>
</reference>
<evidence type="ECO:0000313" key="2">
    <source>
        <dbReference type="Proteomes" id="UP001338125"/>
    </source>
</evidence>